<evidence type="ECO:0000313" key="3">
    <source>
        <dbReference type="Proteomes" id="UP000199657"/>
    </source>
</evidence>
<feature type="transmembrane region" description="Helical" evidence="1">
    <location>
        <begin position="63"/>
        <end position="86"/>
    </location>
</feature>
<dbReference type="Pfam" id="PF14110">
    <property type="entry name" value="DUF4282"/>
    <property type="match status" value="1"/>
</dbReference>
<dbReference type="InterPro" id="IPR025557">
    <property type="entry name" value="DUF4282"/>
</dbReference>
<dbReference type="AlphaFoldDB" id="A0A1H8PK09"/>
<sequence length="100" mass="11247">MSAKDFFFFDRMIAPILIKVLFWLGLVVIVLSGLAMMFSGGMMGGAGMHQQSGMTFGSFLGGLFYIVFAGLFLRVFCEFWIVLFSINDRLREIRDNGQSL</sequence>
<evidence type="ECO:0000256" key="1">
    <source>
        <dbReference type="SAM" id="Phobius"/>
    </source>
</evidence>
<proteinExistence type="predicted"/>
<keyword evidence="3" id="KW-1185">Reference proteome</keyword>
<keyword evidence="1" id="KW-0812">Transmembrane</keyword>
<name>A0A1H8PK09_9GAMM</name>
<dbReference type="RefSeq" id="WP_091638852.1">
    <property type="nucleotide sequence ID" value="NZ_FOEG01000001.1"/>
</dbReference>
<reference evidence="2 3" key="1">
    <citation type="submission" date="2016-10" db="EMBL/GenBank/DDBJ databases">
        <authorList>
            <person name="de Groot N.N."/>
        </authorList>
    </citation>
    <scope>NUCLEOTIDE SEQUENCE [LARGE SCALE GENOMIC DNA]</scope>
    <source>
        <strain evidence="2 3">CGMCC 1.6291</strain>
    </source>
</reference>
<keyword evidence="1" id="KW-1133">Transmembrane helix</keyword>
<evidence type="ECO:0000313" key="2">
    <source>
        <dbReference type="EMBL" id="SEO42280.1"/>
    </source>
</evidence>
<gene>
    <name evidence="2" type="ORF">SAMN04488052_1015</name>
</gene>
<dbReference type="OrthoDB" id="280522at2"/>
<dbReference type="EMBL" id="FOEG01000001">
    <property type="protein sequence ID" value="SEO42280.1"/>
    <property type="molecule type" value="Genomic_DNA"/>
</dbReference>
<feature type="transmembrane region" description="Helical" evidence="1">
    <location>
        <begin position="20"/>
        <end position="43"/>
    </location>
</feature>
<evidence type="ECO:0008006" key="4">
    <source>
        <dbReference type="Google" id="ProtNLM"/>
    </source>
</evidence>
<dbReference type="Proteomes" id="UP000199657">
    <property type="component" value="Unassembled WGS sequence"/>
</dbReference>
<dbReference type="STRING" id="406100.SAMN04488052_1015"/>
<accession>A0A1H8PK09</accession>
<keyword evidence="1" id="KW-0472">Membrane</keyword>
<organism evidence="2 3">
    <name type="scientific">Aquisalimonas asiatica</name>
    <dbReference type="NCBI Taxonomy" id="406100"/>
    <lineage>
        <taxon>Bacteria</taxon>
        <taxon>Pseudomonadati</taxon>
        <taxon>Pseudomonadota</taxon>
        <taxon>Gammaproteobacteria</taxon>
        <taxon>Chromatiales</taxon>
        <taxon>Ectothiorhodospiraceae</taxon>
        <taxon>Aquisalimonas</taxon>
    </lineage>
</organism>
<protein>
    <recommendedName>
        <fullName evidence="4">DUF4282 domain-containing protein</fullName>
    </recommendedName>
</protein>